<dbReference type="CDD" id="cd00093">
    <property type="entry name" value="HTH_XRE"/>
    <property type="match status" value="1"/>
</dbReference>
<dbReference type="InterPro" id="IPR001387">
    <property type="entry name" value="Cro/C1-type_HTH"/>
</dbReference>
<proteinExistence type="predicted"/>
<evidence type="ECO:0000313" key="4">
    <source>
        <dbReference type="Proteomes" id="UP000052068"/>
    </source>
</evidence>
<dbReference type="InterPro" id="IPR010982">
    <property type="entry name" value="Lambda_DNA-bd_dom_sf"/>
</dbReference>
<evidence type="ECO:0000256" key="1">
    <source>
        <dbReference type="SAM" id="MobiDB-lite"/>
    </source>
</evidence>
<gene>
    <name evidence="3" type="ORF">RS75_24265</name>
</gene>
<dbReference type="Proteomes" id="UP000052068">
    <property type="component" value="Unassembled WGS sequence"/>
</dbReference>
<comment type="caution">
    <text evidence="3">The sequence shown here is derived from an EMBL/GenBank/DDBJ whole genome shotgun (WGS) entry which is preliminary data.</text>
</comment>
<dbReference type="EMBL" id="JWJH01000049">
    <property type="protein sequence ID" value="KJF65234.1"/>
    <property type="molecule type" value="Genomic_DNA"/>
</dbReference>
<name>A0ABR5CKG4_9HYPH</name>
<feature type="domain" description="HTH cro/C1-type" evidence="2">
    <location>
        <begin position="22"/>
        <end position="74"/>
    </location>
</feature>
<protein>
    <recommendedName>
        <fullName evidence="2">HTH cro/C1-type domain-containing protein</fullName>
    </recommendedName>
</protein>
<evidence type="ECO:0000313" key="3">
    <source>
        <dbReference type="EMBL" id="KJF65234.1"/>
    </source>
</evidence>
<dbReference type="Gene3D" id="1.10.260.40">
    <property type="entry name" value="lambda repressor-like DNA-binding domains"/>
    <property type="match status" value="1"/>
</dbReference>
<reference evidence="3 4" key="1">
    <citation type="submission" date="2015-03" db="EMBL/GenBank/DDBJ databases">
        <title>Draft Genome Sequences of Agrobacterium nepotum Strain 39/7T (= CFBP 7436T = LMG 26435T) and Agrobacterium sp. Strain KFB 330 (= CFBP 8308 = LMG 28674).</title>
        <authorList>
            <person name="Kuzmanovic N."/>
            <person name="Pulawska J."/>
            <person name="Obradovic A."/>
        </authorList>
    </citation>
    <scope>NUCLEOTIDE SEQUENCE [LARGE SCALE GENOMIC DNA]</scope>
    <source>
        <strain evidence="3 4">39/7</strain>
    </source>
</reference>
<dbReference type="SUPFAM" id="SSF47413">
    <property type="entry name" value="lambda repressor-like DNA-binding domains"/>
    <property type="match status" value="1"/>
</dbReference>
<dbReference type="Pfam" id="PF01381">
    <property type="entry name" value="HTH_3"/>
    <property type="match status" value="1"/>
</dbReference>
<dbReference type="PROSITE" id="PS50943">
    <property type="entry name" value="HTH_CROC1"/>
    <property type="match status" value="1"/>
</dbReference>
<evidence type="ECO:0000259" key="2">
    <source>
        <dbReference type="PROSITE" id="PS50943"/>
    </source>
</evidence>
<dbReference type="RefSeq" id="WP_045025171.1">
    <property type="nucleotide sequence ID" value="NZ_JWJH01000049.1"/>
</dbReference>
<keyword evidence="4" id="KW-1185">Reference proteome</keyword>
<dbReference type="SMART" id="SM00530">
    <property type="entry name" value="HTH_XRE"/>
    <property type="match status" value="1"/>
</dbReference>
<organism evidence="3 4">
    <name type="scientific">Rhizobium nepotum 39/7</name>
    <dbReference type="NCBI Taxonomy" id="1368418"/>
    <lineage>
        <taxon>Bacteria</taxon>
        <taxon>Pseudomonadati</taxon>
        <taxon>Pseudomonadota</taxon>
        <taxon>Alphaproteobacteria</taxon>
        <taxon>Hyphomicrobiales</taxon>
        <taxon>Rhizobiaceae</taxon>
        <taxon>Rhizobium/Agrobacterium group</taxon>
        <taxon>Rhizobium</taxon>
    </lineage>
</organism>
<sequence length="119" mass="13256">MIHSEATTKTLEGILRDIGDRIAKIRLSRNLTQADLARQTGISVSSIKRLEAGENTSLDTFIRVLTALGLADHLTGFLPDPDVRPIERVKREGHERQRASGRKGATKATEWAWGEDHEE</sequence>
<accession>A0ABR5CKG4</accession>
<feature type="region of interest" description="Disordered" evidence="1">
    <location>
        <begin position="90"/>
        <end position="119"/>
    </location>
</feature>